<dbReference type="EMBL" id="CP022957">
    <property type="protein sequence ID" value="ASV29783.1"/>
    <property type="molecule type" value="Genomic_DNA"/>
</dbReference>
<dbReference type="InterPro" id="IPR000182">
    <property type="entry name" value="GNAT_dom"/>
</dbReference>
<dbReference type="OrthoDB" id="9799096at2"/>
<dbReference type="RefSeq" id="WP_094996406.1">
    <property type="nucleotide sequence ID" value="NZ_BMJL01000009.1"/>
</dbReference>
<keyword evidence="4" id="KW-1185">Reference proteome</keyword>
<sequence>MLIIRTMDSSDWNQVSNIYKEGIETGMATFETIVPSYEKWDSAHLKNCRFVAISKKEIAGWVILSAVSGRHVYRGVAEVTVYIGKNYRGMGIGKALMQHLILESEKEGFWTLQSGIFPSNKASLKLHESVGFRKIGIRERVGNLKGEWIDNVLYERRSTVVGIK</sequence>
<evidence type="ECO:0000256" key="2">
    <source>
        <dbReference type="ARBA" id="ARBA00023315"/>
    </source>
</evidence>
<dbReference type="PANTHER" id="PTHR43072:SF23">
    <property type="entry name" value="UPF0039 PROTEIN C11D3.02C"/>
    <property type="match status" value="1"/>
</dbReference>
<dbReference type="GO" id="GO:0016747">
    <property type="term" value="F:acyltransferase activity, transferring groups other than amino-acyl groups"/>
    <property type="evidence" value="ECO:0007669"/>
    <property type="project" value="InterPro"/>
</dbReference>
<dbReference type="Proteomes" id="UP000215244">
    <property type="component" value="Chromosome"/>
</dbReference>
<dbReference type="InterPro" id="IPR016181">
    <property type="entry name" value="Acyl_CoA_acyltransferase"/>
</dbReference>
<evidence type="ECO:0000313" key="3">
    <source>
        <dbReference type="EMBL" id="ASV29783.1"/>
    </source>
</evidence>
<evidence type="ECO:0000313" key="4">
    <source>
        <dbReference type="Proteomes" id="UP000215244"/>
    </source>
</evidence>
<proteinExistence type="predicted"/>
<dbReference type="KEGG" id="marb:CJ263_05870"/>
<accession>A0A223V2Y1</accession>
<dbReference type="Gene3D" id="3.40.630.30">
    <property type="match status" value="1"/>
</dbReference>
<keyword evidence="2" id="KW-0012">Acyltransferase</keyword>
<protein>
    <submittedName>
        <fullName evidence="3">N-acetyltransferase</fullName>
    </submittedName>
</protein>
<dbReference type="SUPFAM" id="SSF55729">
    <property type="entry name" value="Acyl-CoA N-acyltransferases (Nat)"/>
    <property type="match status" value="1"/>
</dbReference>
<organism evidence="3 4">
    <name type="scientific">Maribacter cobaltidurans</name>
    <dbReference type="NCBI Taxonomy" id="1178778"/>
    <lineage>
        <taxon>Bacteria</taxon>
        <taxon>Pseudomonadati</taxon>
        <taxon>Bacteroidota</taxon>
        <taxon>Flavobacteriia</taxon>
        <taxon>Flavobacteriales</taxon>
        <taxon>Flavobacteriaceae</taxon>
        <taxon>Maribacter</taxon>
    </lineage>
</organism>
<dbReference type="Pfam" id="PF00583">
    <property type="entry name" value="Acetyltransf_1"/>
    <property type="match status" value="1"/>
</dbReference>
<reference evidence="3 4" key="1">
    <citation type="submission" date="2017-08" db="EMBL/GenBank/DDBJ databases">
        <title>The complete genome sequence of Maribacter sp. B1, isolated from deep-sea sediment.</title>
        <authorList>
            <person name="Wu Y.-H."/>
            <person name="Cheng H."/>
            <person name="Xu X.-W."/>
        </authorList>
    </citation>
    <scope>NUCLEOTIDE SEQUENCE [LARGE SCALE GENOMIC DNA]</scope>
    <source>
        <strain evidence="3 4">B1</strain>
    </source>
</reference>
<dbReference type="PANTHER" id="PTHR43072">
    <property type="entry name" value="N-ACETYLTRANSFERASE"/>
    <property type="match status" value="1"/>
</dbReference>
<dbReference type="PROSITE" id="PS51186">
    <property type="entry name" value="GNAT"/>
    <property type="match status" value="1"/>
</dbReference>
<keyword evidence="1 3" id="KW-0808">Transferase</keyword>
<dbReference type="CDD" id="cd04301">
    <property type="entry name" value="NAT_SF"/>
    <property type="match status" value="1"/>
</dbReference>
<dbReference type="AlphaFoldDB" id="A0A223V2Y1"/>
<gene>
    <name evidence="3" type="ORF">CJ263_05870</name>
</gene>
<evidence type="ECO:0000256" key="1">
    <source>
        <dbReference type="ARBA" id="ARBA00022679"/>
    </source>
</evidence>
<name>A0A223V2Y1_9FLAO</name>